<reference evidence="2 3" key="1">
    <citation type="submission" date="2023-08" db="EMBL/GenBank/DDBJ databases">
        <title>Nocardioides seae sp. nov., a bacterium isolated from a soil.</title>
        <authorList>
            <person name="Wang X."/>
        </authorList>
    </citation>
    <scope>NUCLEOTIDE SEQUENCE [LARGE SCALE GENOMIC DNA]</scope>
    <source>
        <strain evidence="2 3">YZH12</strain>
    </source>
</reference>
<dbReference type="RefSeq" id="WP_315730662.1">
    <property type="nucleotide sequence ID" value="NZ_JAVYII010000001.1"/>
</dbReference>
<dbReference type="Gene3D" id="3.10.450.50">
    <property type="match status" value="1"/>
</dbReference>
<sequence length="153" mass="16985">MSNDLALTERNALLGARATRSYHVYARAVDEGDLDALRALATDDVRITRGDHPTEDGVEAFLDVYRAHVAMEIPLCKHVVTNVLAEQQGEDVVTHAYFTATMFEAERTRVLTGVYDDVYREVDGELRLAHKKIRVECAQELPAAAASFTHVGK</sequence>
<dbReference type="SUPFAM" id="SSF54427">
    <property type="entry name" value="NTF2-like"/>
    <property type="match status" value="1"/>
</dbReference>
<dbReference type="EMBL" id="JAVYII010000001">
    <property type="protein sequence ID" value="MDT9591683.1"/>
    <property type="molecule type" value="Genomic_DNA"/>
</dbReference>
<feature type="domain" description="SnoaL-like" evidence="1">
    <location>
        <begin position="21"/>
        <end position="130"/>
    </location>
</feature>
<dbReference type="CDD" id="cd00531">
    <property type="entry name" value="NTF2_like"/>
    <property type="match status" value="1"/>
</dbReference>
<proteinExistence type="predicted"/>
<dbReference type="InterPro" id="IPR037401">
    <property type="entry name" value="SnoaL-like"/>
</dbReference>
<dbReference type="InterPro" id="IPR032710">
    <property type="entry name" value="NTF2-like_dom_sf"/>
</dbReference>
<protein>
    <submittedName>
        <fullName evidence="2">Nuclear transport factor 2 family protein</fullName>
    </submittedName>
</protein>
<keyword evidence="3" id="KW-1185">Reference proteome</keyword>
<dbReference type="Pfam" id="PF13577">
    <property type="entry name" value="SnoaL_4"/>
    <property type="match status" value="1"/>
</dbReference>
<dbReference type="Proteomes" id="UP001268542">
    <property type="component" value="Unassembled WGS sequence"/>
</dbReference>
<gene>
    <name evidence="2" type="ORF">RDV89_01295</name>
</gene>
<organism evidence="2 3">
    <name type="scientific">Nocardioides imazamoxiresistens</name>
    <dbReference type="NCBI Taxonomy" id="3231893"/>
    <lineage>
        <taxon>Bacteria</taxon>
        <taxon>Bacillati</taxon>
        <taxon>Actinomycetota</taxon>
        <taxon>Actinomycetes</taxon>
        <taxon>Propionibacteriales</taxon>
        <taxon>Nocardioidaceae</taxon>
        <taxon>Nocardioides</taxon>
    </lineage>
</organism>
<accession>A0ABU3PR36</accession>
<evidence type="ECO:0000259" key="1">
    <source>
        <dbReference type="Pfam" id="PF13577"/>
    </source>
</evidence>
<comment type="caution">
    <text evidence="2">The sequence shown here is derived from an EMBL/GenBank/DDBJ whole genome shotgun (WGS) entry which is preliminary data.</text>
</comment>
<name>A0ABU3PR36_9ACTN</name>
<evidence type="ECO:0000313" key="2">
    <source>
        <dbReference type="EMBL" id="MDT9591683.1"/>
    </source>
</evidence>
<evidence type="ECO:0000313" key="3">
    <source>
        <dbReference type="Proteomes" id="UP001268542"/>
    </source>
</evidence>